<sequence>MEEESNSDVEEESVVADEQAHMEIINGGRDVINVTYDRDTDAFSVTEWKLMARVRQRRMVQQRPLGSLRPRAAAGVLSPRSVANLYEGKTTMIRARIIVSKNQVLARKEQPPDEFLAEKNEKLKAHILQLLPNTSKMKKELAFFRPNFFTPNARRRIRTGVVRRFPKLTTRCHRCGMVRTNLTNYDEFSLCGNCYCRLRVQFQKDNEN</sequence>
<keyword evidence="1" id="KW-1185">Reference proteome</keyword>
<accession>A0A915JD93</accession>
<proteinExistence type="predicted"/>
<dbReference type="AlphaFoldDB" id="A0A915JD93"/>
<dbReference type="Proteomes" id="UP000887565">
    <property type="component" value="Unplaced"/>
</dbReference>
<organism evidence="1 2">
    <name type="scientific">Romanomermis culicivorax</name>
    <name type="common">Nematode worm</name>
    <dbReference type="NCBI Taxonomy" id="13658"/>
    <lineage>
        <taxon>Eukaryota</taxon>
        <taxon>Metazoa</taxon>
        <taxon>Ecdysozoa</taxon>
        <taxon>Nematoda</taxon>
        <taxon>Enoplea</taxon>
        <taxon>Dorylaimia</taxon>
        <taxon>Mermithida</taxon>
        <taxon>Mermithoidea</taxon>
        <taxon>Mermithidae</taxon>
        <taxon>Romanomermis</taxon>
    </lineage>
</organism>
<evidence type="ECO:0000313" key="1">
    <source>
        <dbReference type="Proteomes" id="UP000887565"/>
    </source>
</evidence>
<name>A0A915JD93_ROMCU</name>
<evidence type="ECO:0000313" key="2">
    <source>
        <dbReference type="WBParaSite" id="nRc.2.0.1.t24137-RA"/>
    </source>
</evidence>
<dbReference type="WBParaSite" id="nRc.2.0.1.t24137-RA">
    <property type="protein sequence ID" value="nRc.2.0.1.t24137-RA"/>
    <property type="gene ID" value="nRc.2.0.1.g24137"/>
</dbReference>
<protein>
    <submittedName>
        <fullName evidence="2">Uncharacterized protein</fullName>
    </submittedName>
</protein>
<reference evidence="2" key="1">
    <citation type="submission" date="2022-11" db="UniProtKB">
        <authorList>
            <consortium name="WormBaseParasite"/>
        </authorList>
    </citation>
    <scope>IDENTIFICATION</scope>
</reference>